<protein>
    <submittedName>
        <fullName evidence="1">Uncharacterized protein</fullName>
    </submittedName>
</protein>
<keyword evidence="2" id="KW-1185">Reference proteome</keyword>
<evidence type="ECO:0000313" key="1">
    <source>
        <dbReference type="EMBL" id="SOC58094.1"/>
    </source>
</evidence>
<dbReference type="Proteomes" id="UP000219688">
    <property type="component" value="Unassembled WGS sequence"/>
</dbReference>
<dbReference type="AlphaFoldDB" id="A0A285VVN0"/>
<evidence type="ECO:0000313" key="2">
    <source>
        <dbReference type="Proteomes" id="UP000219688"/>
    </source>
</evidence>
<reference evidence="2" key="1">
    <citation type="submission" date="2017-08" db="EMBL/GenBank/DDBJ databases">
        <authorList>
            <person name="Varghese N."/>
            <person name="Submissions S."/>
        </authorList>
    </citation>
    <scope>NUCLEOTIDE SEQUENCE [LARGE SCALE GENOMIC DNA]</scope>
    <source>
        <strain evidence="2">USBA17B2</strain>
    </source>
</reference>
<dbReference type="EMBL" id="OBQK01000022">
    <property type="protein sequence ID" value="SOC58094.1"/>
    <property type="molecule type" value="Genomic_DNA"/>
</dbReference>
<organism evidence="1 2">
    <name type="scientific">Ornithinimicrobium cerasi</name>
    <dbReference type="NCBI Taxonomy" id="2248773"/>
    <lineage>
        <taxon>Bacteria</taxon>
        <taxon>Bacillati</taxon>
        <taxon>Actinomycetota</taxon>
        <taxon>Actinomycetes</taxon>
        <taxon>Micrococcales</taxon>
        <taxon>Ornithinimicrobiaceae</taxon>
        <taxon>Ornithinimicrobium</taxon>
    </lineage>
</organism>
<sequence>MTRATSRTRQQQLARWARRAPGYRTAVDRVLPAVRRNATLTDVVFRVFLPRHGVGTLPVPLVPGRHLSGRDTALLPVVGVVGLGLSEDQVGSLVEEVATLQRAERSFRVLLVLDRPAFALARSHGYAVEVLVPQAAWAGHPQGTSPPVPWEDYLGRRLADVLDHYQLWHLARSTPEGHLDPLDEVLLRNVAARLPASLQVDPAPVTRGDP</sequence>
<dbReference type="RefSeq" id="WP_097189314.1">
    <property type="nucleotide sequence ID" value="NZ_OBQK01000022.1"/>
</dbReference>
<name>A0A285VVN0_9MICO</name>
<accession>A0A285VVN0</accession>
<proteinExistence type="predicted"/>
<gene>
    <name evidence="1" type="ORF">SAMN05421879_12211</name>
</gene>